<dbReference type="OrthoDB" id="327726at2759"/>
<dbReference type="AlphaFoldDB" id="Q22SH4"/>
<feature type="region of interest" description="Disordered" evidence="1">
    <location>
        <begin position="461"/>
        <end position="480"/>
    </location>
</feature>
<organism evidence="3 4">
    <name type="scientific">Tetrahymena thermophila (strain SB210)</name>
    <dbReference type="NCBI Taxonomy" id="312017"/>
    <lineage>
        <taxon>Eukaryota</taxon>
        <taxon>Sar</taxon>
        <taxon>Alveolata</taxon>
        <taxon>Ciliophora</taxon>
        <taxon>Intramacronucleata</taxon>
        <taxon>Oligohymenophorea</taxon>
        <taxon>Hymenostomatida</taxon>
        <taxon>Tetrahymenina</taxon>
        <taxon>Tetrahymenidae</taxon>
        <taxon>Tetrahymena</taxon>
    </lineage>
</organism>
<proteinExistence type="predicted"/>
<dbReference type="GeneID" id="7832392"/>
<keyword evidence="2" id="KW-1133">Transmembrane helix</keyword>
<keyword evidence="4" id="KW-1185">Reference proteome</keyword>
<dbReference type="PANTHER" id="PTHR31398">
    <property type="entry name" value="MEIOTIC NUCLEAR DIVISION PROTEIN 1 HOMOLOG"/>
    <property type="match status" value="1"/>
</dbReference>
<dbReference type="eggNOG" id="ENOG502SJ6P">
    <property type="taxonomic scope" value="Eukaryota"/>
</dbReference>
<evidence type="ECO:0000256" key="1">
    <source>
        <dbReference type="SAM" id="MobiDB-lite"/>
    </source>
</evidence>
<dbReference type="KEGG" id="tet:TTHERM_00002620"/>
<protein>
    <submittedName>
        <fullName evidence="3">Transmembrane protein, putative</fullName>
    </submittedName>
</protein>
<dbReference type="HOGENOM" id="CLU_007792_0_0_1"/>
<dbReference type="RefSeq" id="XP_001008043.2">
    <property type="nucleotide sequence ID" value="XM_001008043.2"/>
</dbReference>
<dbReference type="InParanoid" id="Q22SH4"/>
<gene>
    <name evidence="3" type="ORF">TTHERM_00002620</name>
</gene>
<keyword evidence="2" id="KW-0472">Membrane</keyword>
<dbReference type="GO" id="GO:0005634">
    <property type="term" value="C:nucleus"/>
    <property type="evidence" value="ECO:0007669"/>
    <property type="project" value="TreeGrafter"/>
</dbReference>
<dbReference type="GO" id="GO:0007131">
    <property type="term" value="P:reciprocal meiotic recombination"/>
    <property type="evidence" value="ECO:0007669"/>
    <property type="project" value="TreeGrafter"/>
</dbReference>
<dbReference type="FunCoup" id="Q22SH4">
    <property type="interactions" value="57"/>
</dbReference>
<sequence length="1011" mass="118553">MIQSFMPYYFLRRMDIFGTQISLNYNKDSQYRTFFGGSVAAICIALIALLCFSTVKTLFEKSQVSFIQSTTYSVQPDNIIFDNTNYMIAVQYDQPNFVKRPYYNITFEQRYYKRLMNGTTIKTKTPIPLEPCTIDHFINLPSYGQNWTYTFQLEDLQNFLCLKKGTKFQIGGIFENEDFYFVKFAVTKCVNSTANPLNPWNPVCESPSVVKANQNEGSRIRFYLSNNFLNPERAENSITSYLDSILFNVQQGLMYTTANVYLNSQTLITDESILPLPDTNQIDLMQYKLSETWQQNAVGNFDIFCEIYFRRSYYTTVIHKSYLKLVQVISYIGGFSQVFILISAFLVRKYNGYIFAIELANKLYDFDIPDDPNQKNHRKSDVKRNSIYNNQKSLTDQYAIRKQTNQNLQEYQERKNDQTLSSMPNKIETKQTLNNIQGMSKQQTTKNFSSMQFYSTIKPSQFNQPSQLNQPSSLNQPSQLNQPIQDDVQQFIPLDQIRQVLMDKGLGQQYYKTDYFAENNNQLTTNNKQIKENNPTHNITTQNDQNQIQIQEFKKYAINNNDSDQIMQTKDNKNLQEKEDISQLVRQDNEFNLDNLNKHNQEENDNQRKYKSQTGFEQKNFSGYLKSLTKADSYFEKKQSDILQTQRSVMKFNQSSRKSLFQYTENTPQAQGAKPFSSFGASSRNITKIIQQKYGGAAEQFLEKEFKIIIQREKKIWLNFKYIINQLTCGKFFNSPNVKLIEKAKNLVRDDLDIFNILDRQKELEKMKKLFFSEDQQVLFNFFPKPIISINNDNTTLSLKSIKQEQMDLQRSITKVEKKKRKLNISFKYLATIAKAITKFKKGKKGVTSNYQKLFNHYLKLSQENDVNNSQQALNKKLIDLLGDEMRSIFEVAKRMQQRPREYSMTPQNQLQSDIFMKNLRSQKTENQFNTDQNQNMQESNQIIENNQKQIKPKSIHSGIFEDLMKQNTIQNYQNENITQKIIDPSSIVIQFEENNSDEKIQDSKDKEQNQ</sequence>
<evidence type="ECO:0000313" key="4">
    <source>
        <dbReference type="Proteomes" id="UP000009168"/>
    </source>
</evidence>
<dbReference type="PANTHER" id="PTHR31398:SF0">
    <property type="entry name" value="MEIOTIC NUCLEAR DIVISION PROTEIN 1 HOMOLOG"/>
    <property type="match status" value="1"/>
</dbReference>
<accession>Q22SH4</accession>
<keyword evidence="2 3" id="KW-0812">Transmembrane</keyword>
<evidence type="ECO:0000313" key="3">
    <source>
        <dbReference type="EMBL" id="EAR87798.2"/>
    </source>
</evidence>
<evidence type="ECO:0000256" key="2">
    <source>
        <dbReference type="SAM" id="Phobius"/>
    </source>
</evidence>
<reference evidence="4" key="1">
    <citation type="journal article" date="2006" name="PLoS Biol.">
        <title>Macronuclear genome sequence of the ciliate Tetrahymena thermophila, a model eukaryote.</title>
        <authorList>
            <person name="Eisen J.A."/>
            <person name="Coyne R.S."/>
            <person name="Wu M."/>
            <person name="Wu D."/>
            <person name="Thiagarajan M."/>
            <person name="Wortman J.R."/>
            <person name="Badger J.H."/>
            <person name="Ren Q."/>
            <person name="Amedeo P."/>
            <person name="Jones K.M."/>
            <person name="Tallon L.J."/>
            <person name="Delcher A.L."/>
            <person name="Salzberg S.L."/>
            <person name="Silva J.C."/>
            <person name="Haas B.J."/>
            <person name="Majoros W.H."/>
            <person name="Farzad M."/>
            <person name="Carlton J.M."/>
            <person name="Smith R.K. Jr."/>
            <person name="Garg J."/>
            <person name="Pearlman R.E."/>
            <person name="Karrer K.M."/>
            <person name="Sun L."/>
            <person name="Manning G."/>
            <person name="Elde N.C."/>
            <person name="Turkewitz A.P."/>
            <person name="Asai D.J."/>
            <person name="Wilkes D.E."/>
            <person name="Wang Y."/>
            <person name="Cai H."/>
            <person name="Collins K."/>
            <person name="Stewart B.A."/>
            <person name="Lee S.R."/>
            <person name="Wilamowska K."/>
            <person name="Weinberg Z."/>
            <person name="Ruzzo W.L."/>
            <person name="Wloga D."/>
            <person name="Gaertig J."/>
            <person name="Frankel J."/>
            <person name="Tsao C.-C."/>
            <person name="Gorovsky M.A."/>
            <person name="Keeling P.J."/>
            <person name="Waller R.F."/>
            <person name="Patron N.J."/>
            <person name="Cherry J.M."/>
            <person name="Stover N.A."/>
            <person name="Krieger C.J."/>
            <person name="del Toro C."/>
            <person name="Ryder H.F."/>
            <person name="Williamson S.C."/>
            <person name="Barbeau R.A."/>
            <person name="Hamilton E.P."/>
            <person name="Orias E."/>
        </authorList>
    </citation>
    <scope>NUCLEOTIDE SEQUENCE [LARGE SCALE GENOMIC DNA]</scope>
    <source>
        <strain evidence="4">SB210</strain>
    </source>
</reference>
<dbReference type="EMBL" id="GG662845">
    <property type="protein sequence ID" value="EAR87798.2"/>
    <property type="molecule type" value="Genomic_DNA"/>
</dbReference>
<dbReference type="Proteomes" id="UP000009168">
    <property type="component" value="Unassembled WGS sequence"/>
</dbReference>
<feature type="transmembrane region" description="Helical" evidence="2">
    <location>
        <begin position="34"/>
        <end position="55"/>
    </location>
</feature>
<name>Q22SH4_TETTS</name>
<feature type="transmembrane region" description="Helical" evidence="2">
    <location>
        <begin position="328"/>
        <end position="347"/>
    </location>
</feature>